<keyword evidence="9" id="KW-0031">Aminopeptidase</keyword>
<dbReference type="InterPro" id="IPR032416">
    <property type="entry name" value="Peptidase_M24_C"/>
</dbReference>
<dbReference type="SUPFAM" id="SSF55920">
    <property type="entry name" value="Creatinase/aminopeptidase"/>
    <property type="match status" value="1"/>
</dbReference>
<dbReference type="InterPro" id="IPR050422">
    <property type="entry name" value="X-Pro_aminopeptidase_P"/>
</dbReference>
<dbReference type="Gene3D" id="3.40.350.10">
    <property type="entry name" value="Creatinase/prolidase N-terminal domain"/>
    <property type="match status" value="2"/>
</dbReference>
<evidence type="ECO:0000259" key="6">
    <source>
        <dbReference type="Pfam" id="PF00557"/>
    </source>
</evidence>
<evidence type="ECO:0000259" key="7">
    <source>
        <dbReference type="Pfam" id="PF01321"/>
    </source>
</evidence>
<dbReference type="InterPro" id="IPR029149">
    <property type="entry name" value="Creatin/AminoP/Spt16_N"/>
</dbReference>
<evidence type="ECO:0000256" key="1">
    <source>
        <dbReference type="ARBA" id="ARBA00008766"/>
    </source>
</evidence>
<feature type="domain" description="Creatinase N-terminal" evidence="7">
    <location>
        <begin position="56"/>
        <end position="182"/>
    </location>
</feature>
<evidence type="ECO:0000256" key="5">
    <source>
        <dbReference type="SAM" id="SignalP"/>
    </source>
</evidence>
<dbReference type="SUPFAM" id="SSF53092">
    <property type="entry name" value="Creatinase/prolidase N-terminal domain"/>
    <property type="match status" value="1"/>
</dbReference>
<dbReference type="GO" id="GO:0070006">
    <property type="term" value="F:metalloaminopeptidase activity"/>
    <property type="evidence" value="ECO:0007669"/>
    <property type="project" value="InterPro"/>
</dbReference>
<dbReference type="GO" id="GO:0005737">
    <property type="term" value="C:cytoplasm"/>
    <property type="evidence" value="ECO:0007669"/>
    <property type="project" value="UniProtKB-ARBA"/>
</dbReference>
<dbReference type="FunFam" id="3.40.350.10:FF:000003">
    <property type="entry name" value="Xaa-pro aminopeptidase P"/>
    <property type="match status" value="1"/>
</dbReference>
<dbReference type="InterPro" id="IPR000587">
    <property type="entry name" value="Creatinase_N"/>
</dbReference>
<evidence type="ECO:0000256" key="3">
    <source>
        <dbReference type="ARBA" id="ARBA00022801"/>
    </source>
</evidence>
<feature type="domain" description="Peptidase M24 C-terminal" evidence="8">
    <location>
        <begin position="597"/>
        <end position="660"/>
    </location>
</feature>
<feature type="signal peptide" evidence="5">
    <location>
        <begin position="1"/>
        <end position="22"/>
    </location>
</feature>
<organism evidence="9">
    <name type="scientific">Tityus serrulatus</name>
    <name type="common">Brazilian yellow scorpion</name>
    <dbReference type="NCBI Taxonomy" id="6887"/>
    <lineage>
        <taxon>Eukaryota</taxon>
        <taxon>Metazoa</taxon>
        <taxon>Ecdysozoa</taxon>
        <taxon>Arthropoda</taxon>
        <taxon>Chelicerata</taxon>
        <taxon>Arachnida</taxon>
        <taxon>Scorpiones</taxon>
        <taxon>Buthida</taxon>
        <taxon>Buthoidea</taxon>
        <taxon>Buthidae</taxon>
        <taxon>Tityus</taxon>
    </lineage>
</organism>
<evidence type="ECO:0000313" key="9">
    <source>
        <dbReference type="EMBL" id="AMO02532.1"/>
    </source>
</evidence>
<dbReference type="InterPro" id="IPR036005">
    <property type="entry name" value="Creatinase/aminopeptidase-like"/>
</dbReference>
<keyword evidence="3" id="KW-0378">Hydrolase</keyword>
<dbReference type="Pfam" id="PF16188">
    <property type="entry name" value="Peptidase_M24_C"/>
    <property type="match status" value="1"/>
</dbReference>
<feature type="chain" id="PRO_5013249787" evidence="5">
    <location>
        <begin position="23"/>
        <end position="667"/>
    </location>
</feature>
<dbReference type="Gene3D" id="3.90.230.10">
    <property type="entry name" value="Creatinase/methionine aminopeptidase superfamily"/>
    <property type="match status" value="1"/>
</dbReference>
<comment type="similarity">
    <text evidence="1 4">Belongs to the peptidase M24B family.</text>
</comment>
<keyword evidence="9" id="KW-0645">Protease</keyword>
<proteinExistence type="evidence at transcript level"/>
<reference evidence="9" key="1">
    <citation type="submission" date="2015-04" db="EMBL/GenBank/DDBJ databases">
        <title>Proteases from Tityus serrulatus venom gland: venom proteases and peptide maturation.</title>
        <authorList>
            <person name="Carmo A.O."/>
            <person name="Martins A.P.V."/>
            <person name="Oliveira-Mendes B.B.R."/>
            <person name="Horta C.C.R."/>
            <person name="Dantas A.E."/>
            <person name="Kalapothakis E."/>
        </authorList>
    </citation>
    <scope>NUCLEOTIDE SEQUENCE</scope>
</reference>
<dbReference type="GO" id="GO:0046872">
    <property type="term" value="F:metal ion binding"/>
    <property type="evidence" value="ECO:0007669"/>
    <property type="project" value="UniProtKB-KW"/>
</dbReference>
<name>A0A1S5QN36_TITSE</name>
<dbReference type="CDD" id="cd01085">
    <property type="entry name" value="APP"/>
    <property type="match status" value="1"/>
</dbReference>
<dbReference type="EMBL" id="KR068515">
    <property type="protein sequence ID" value="AMO02532.1"/>
    <property type="molecule type" value="mRNA"/>
</dbReference>
<dbReference type="Pfam" id="PF00557">
    <property type="entry name" value="Peptidase_M24"/>
    <property type="match status" value="1"/>
</dbReference>
<dbReference type="PANTHER" id="PTHR43763:SF6">
    <property type="entry name" value="XAA-PRO AMINOPEPTIDASE 1"/>
    <property type="match status" value="1"/>
</dbReference>
<evidence type="ECO:0000256" key="4">
    <source>
        <dbReference type="RuleBase" id="RU000590"/>
    </source>
</evidence>
<sequence length="667" mass="76454">MKINLSFILLTSLYLYLEIAFATCSEVNATKTEENIEKDITCKVENPSVEVNTSKRLIQLRGKLKENNYSAYIIPTDDEHQSEYVSEYDKRRTYVSGFSGSAGTAVVLLDKAALWTDGRYFLQAENELDCNWILMKQYEDNTPEIYEWLIENLSNGSQVGADPRLIKQKTWIKLEEKLAKSAIILRKDYKNLVDEIWTESNGRPSPPAEKIFIHEIKYAGKSWEKKIEQLRINIKVEGADCIIVTALDEVAWLFNLRGSDIPFNPVFKSFAFICQTEIRFYVDENKLTDEVKQYLTNSSNDNYSIQLKNYNDIYKEMNDFVAKVGKVLITSDSSYAIYNLIPEEKRIVNESPALLMKSVKNPTEIEGMKSSHIKDSVAIIDFVALLEEEVIQGKPWDEIKAMETISQLRRQQELNMGDSFESISASGSNGAIIHYTSQPATNKAIDRENMYLLDTGGQYLDGTTDTTRTFHFGNATDFEKEAYTRVLMGVIDLATAIFPQGTRDTDIDIFARRHLYQVGLDYKHGTGHGIGLFLNVHEGPTRIRNPKTQPKASELKSGMFVSDEPGYYEKDKFGIRLETIVTVIEANTPYRFDNKIFYTFEPVAFVPFEPNLIKYELLSKSQINWLNDYNSKIRNIIGLELLKQNKIRAFDWMFSRTNPIKYADCNA</sequence>
<accession>A0A1S5QN36</accession>
<dbReference type="InterPro" id="IPR000994">
    <property type="entry name" value="Pept_M24"/>
</dbReference>
<evidence type="ECO:0000256" key="2">
    <source>
        <dbReference type="ARBA" id="ARBA00022723"/>
    </source>
</evidence>
<protein>
    <submittedName>
        <fullName evidence="9">Xaa-pro aminopeptidase 1c</fullName>
    </submittedName>
</protein>
<dbReference type="PROSITE" id="PS00491">
    <property type="entry name" value="PROLINE_PEPTIDASE"/>
    <property type="match status" value="1"/>
</dbReference>
<dbReference type="AlphaFoldDB" id="A0A1S5QN36"/>
<feature type="domain" description="Peptidase M24" evidence="6">
    <location>
        <begin position="367"/>
        <end position="583"/>
    </location>
</feature>
<dbReference type="Pfam" id="PF16189">
    <property type="entry name" value="Creatinase_N_2"/>
    <property type="match status" value="1"/>
</dbReference>
<dbReference type="FunFam" id="3.90.230.10:FF:000009">
    <property type="entry name" value="xaa-Pro aminopeptidase 2"/>
    <property type="match status" value="1"/>
</dbReference>
<dbReference type="Pfam" id="PF01321">
    <property type="entry name" value="Creatinase_N"/>
    <property type="match status" value="1"/>
</dbReference>
<evidence type="ECO:0000259" key="8">
    <source>
        <dbReference type="Pfam" id="PF16188"/>
    </source>
</evidence>
<keyword evidence="5" id="KW-0732">Signal</keyword>
<dbReference type="PANTHER" id="PTHR43763">
    <property type="entry name" value="XAA-PRO AMINOPEPTIDASE 1"/>
    <property type="match status" value="1"/>
</dbReference>
<keyword evidence="2 4" id="KW-0479">Metal-binding</keyword>
<dbReference type="InterPro" id="IPR033740">
    <property type="entry name" value="Pept_M24B"/>
</dbReference>
<dbReference type="InterPro" id="IPR001131">
    <property type="entry name" value="Peptidase_M24B_aminopep-P_CS"/>
</dbReference>